<evidence type="ECO:0000256" key="1">
    <source>
        <dbReference type="SAM" id="Phobius"/>
    </source>
</evidence>
<keyword evidence="3" id="KW-1185">Reference proteome</keyword>
<feature type="transmembrane region" description="Helical" evidence="1">
    <location>
        <begin position="21"/>
        <end position="40"/>
    </location>
</feature>
<dbReference type="STRING" id="1963862.B4O97_14580"/>
<dbReference type="EMBL" id="MWQY01000017">
    <property type="protein sequence ID" value="ORC33886.1"/>
    <property type="molecule type" value="Genomic_DNA"/>
</dbReference>
<evidence type="ECO:0000313" key="2">
    <source>
        <dbReference type="EMBL" id="ORC33886.1"/>
    </source>
</evidence>
<dbReference type="Gene3D" id="2.170.120.30">
    <property type="match status" value="2"/>
</dbReference>
<evidence type="ECO:0000313" key="3">
    <source>
        <dbReference type="Proteomes" id="UP000192343"/>
    </source>
</evidence>
<dbReference type="InterPro" id="IPR012505">
    <property type="entry name" value="YbbR"/>
</dbReference>
<name>A0A1Y1RV79_9SPIO</name>
<dbReference type="Gene3D" id="2.170.120.40">
    <property type="entry name" value="YbbR-like domain"/>
    <property type="match status" value="1"/>
</dbReference>
<dbReference type="PANTHER" id="PTHR37804">
    <property type="entry name" value="CDAA REGULATORY PROTEIN CDAR"/>
    <property type="match status" value="1"/>
</dbReference>
<sequence>MNGKRRLPQLNPRQLLERIAHNWPVKVLSVALAVLLFLFYRISSLEERFFSVPLDLRINENLVPAGPYPRNARVTIRGDQEAVFNIIEDDIQVFADFTDFRREGVFRAPLQYHRQGTALNVDYLEISVEPVELRLELEEKREKIVDVVPNIVGYPARGYELGQYFVSPEKIRIEGPKSSVQDLRSIMTDPIDLTNLRSSITLKVGFETAPEDMLRFPDFKEVEFRGIIQETRLIRTFDNIDILVLDMDDEFRISSEIPEGSIKFQGTQLVLETVNPEDFSLVIDGSFISSPGSYRLAVEAEVPSDILILSYEPEEINLRVEAADETEGL</sequence>
<proteinExistence type="predicted"/>
<accession>A0A1Y1RV79</accession>
<protein>
    <recommendedName>
        <fullName evidence="4">YbbR-like domain-containing protein</fullName>
    </recommendedName>
</protein>
<dbReference type="AlphaFoldDB" id="A0A1Y1RV79"/>
<dbReference type="PANTHER" id="PTHR37804:SF1">
    <property type="entry name" value="CDAA REGULATORY PROTEIN CDAR"/>
    <property type="match status" value="1"/>
</dbReference>
<dbReference type="Pfam" id="PF07949">
    <property type="entry name" value="YbbR"/>
    <property type="match status" value="1"/>
</dbReference>
<dbReference type="InterPro" id="IPR053154">
    <property type="entry name" value="c-di-AMP_regulator"/>
</dbReference>
<keyword evidence="1" id="KW-0472">Membrane</keyword>
<dbReference type="Proteomes" id="UP000192343">
    <property type="component" value="Unassembled WGS sequence"/>
</dbReference>
<organism evidence="2 3">
    <name type="scientific">Marispirochaeta aestuarii</name>
    <dbReference type="NCBI Taxonomy" id="1963862"/>
    <lineage>
        <taxon>Bacteria</taxon>
        <taxon>Pseudomonadati</taxon>
        <taxon>Spirochaetota</taxon>
        <taxon>Spirochaetia</taxon>
        <taxon>Spirochaetales</taxon>
        <taxon>Spirochaetaceae</taxon>
        <taxon>Marispirochaeta</taxon>
    </lineage>
</organism>
<keyword evidence="1" id="KW-0812">Transmembrane</keyword>
<evidence type="ECO:0008006" key="4">
    <source>
        <dbReference type="Google" id="ProtNLM"/>
    </source>
</evidence>
<keyword evidence="1" id="KW-1133">Transmembrane helix</keyword>
<comment type="caution">
    <text evidence="2">The sequence shown here is derived from an EMBL/GenBank/DDBJ whole genome shotgun (WGS) entry which is preliminary data.</text>
</comment>
<gene>
    <name evidence="2" type="ORF">B4O97_14580</name>
</gene>
<reference evidence="2 3" key="1">
    <citation type="submission" date="2017-03" db="EMBL/GenBank/DDBJ databases">
        <title>Draft Genome sequence of Marispirochaeta sp. strain JC444.</title>
        <authorList>
            <person name="Shivani Y."/>
            <person name="Subhash Y."/>
            <person name="Sasikala C."/>
            <person name="Ramana C."/>
        </authorList>
    </citation>
    <scope>NUCLEOTIDE SEQUENCE [LARGE SCALE GENOMIC DNA]</scope>
    <source>
        <strain evidence="2 3">JC444</strain>
    </source>
</reference>